<keyword evidence="6" id="KW-1185">Reference proteome</keyword>
<evidence type="ECO:0000256" key="4">
    <source>
        <dbReference type="ARBA" id="ARBA00023163"/>
    </source>
</evidence>
<keyword evidence="4" id="KW-0804">Transcription</keyword>
<sequence length="130" mass="15105">MSEKRNKPDISNAEYDVLDVLWEGYPASASEIISRLNERKAWHEKTVKTLLGRLVKKDVLSFEKQQRQYLYTPLIARQTYRESETETFVSRLFKGKVAPLVAGFANQKNLSKQDVDELKALIAKWEKDND</sequence>
<dbReference type="SUPFAM" id="SSF46785">
    <property type="entry name" value="Winged helix' DNA-binding domain"/>
    <property type="match status" value="1"/>
</dbReference>
<protein>
    <submittedName>
        <fullName evidence="5">CopY family transcriptional repressor</fullName>
    </submittedName>
</protein>
<evidence type="ECO:0000313" key="6">
    <source>
        <dbReference type="Proteomes" id="UP000175691"/>
    </source>
</evidence>
<dbReference type="Gene3D" id="1.10.4040.10">
    <property type="entry name" value="Penicillinase repressor domain"/>
    <property type="match status" value="1"/>
</dbReference>
<dbReference type="GO" id="GO:0003677">
    <property type="term" value="F:DNA binding"/>
    <property type="evidence" value="ECO:0007669"/>
    <property type="project" value="UniProtKB-KW"/>
</dbReference>
<dbReference type="InterPro" id="IPR036390">
    <property type="entry name" value="WH_DNA-bd_sf"/>
</dbReference>
<dbReference type="EMBL" id="MDHN01000039">
    <property type="protein sequence ID" value="OFC69509.1"/>
    <property type="molecule type" value="Genomic_DNA"/>
</dbReference>
<evidence type="ECO:0000256" key="1">
    <source>
        <dbReference type="ARBA" id="ARBA00011046"/>
    </source>
</evidence>
<dbReference type="Pfam" id="PF03965">
    <property type="entry name" value="Penicillinase_R"/>
    <property type="match status" value="1"/>
</dbReference>
<dbReference type="Proteomes" id="UP000175691">
    <property type="component" value="Unassembled WGS sequence"/>
</dbReference>
<proteinExistence type="inferred from homology"/>
<gene>
    <name evidence="5" type="ORF">BFC18_17445</name>
</gene>
<evidence type="ECO:0000256" key="3">
    <source>
        <dbReference type="ARBA" id="ARBA00023125"/>
    </source>
</evidence>
<dbReference type="PIRSF" id="PIRSF019455">
    <property type="entry name" value="CopR_AtkY"/>
    <property type="match status" value="1"/>
</dbReference>
<dbReference type="GO" id="GO:0045892">
    <property type="term" value="P:negative regulation of DNA-templated transcription"/>
    <property type="evidence" value="ECO:0007669"/>
    <property type="project" value="InterPro"/>
</dbReference>
<comment type="caution">
    <text evidence="5">The sequence shown here is derived from an EMBL/GenBank/DDBJ whole genome shotgun (WGS) entry which is preliminary data.</text>
</comment>
<dbReference type="Gene3D" id="1.10.10.10">
    <property type="entry name" value="Winged helix-like DNA-binding domain superfamily/Winged helix DNA-binding domain"/>
    <property type="match status" value="1"/>
</dbReference>
<evidence type="ECO:0000313" key="5">
    <source>
        <dbReference type="EMBL" id="OFC69509.1"/>
    </source>
</evidence>
<dbReference type="AlphaFoldDB" id="A0A1E7Z7I6"/>
<dbReference type="InterPro" id="IPR036388">
    <property type="entry name" value="WH-like_DNA-bd_sf"/>
</dbReference>
<name>A0A1E7Z7I6_9ALTE</name>
<reference evidence="5 6" key="1">
    <citation type="submission" date="2016-08" db="EMBL/GenBank/DDBJ databases">
        <authorList>
            <person name="Seilhamer J.J."/>
        </authorList>
    </citation>
    <scope>NUCLEOTIDE SEQUENCE [LARGE SCALE GENOMIC DNA]</scope>
    <source>
        <strain evidence="5 6">KCTC 42603</strain>
    </source>
</reference>
<comment type="similarity">
    <text evidence="1">Belongs to the BlaI transcriptional regulatory family.</text>
</comment>
<dbReference type="STRING" id="1656094.BFC18_17445"/>
<organism evidence="5 6">
    <name type="scientific">Alteromonas confluentis</name>
    <dbReference type="NCBI Taxonomy" id="1656094"/>
    <lineage>
        <taxon>Bacteria</taxon>
        <taxon>Pseudomonadati</taxon>
        <taxon>Pseudomonadota</taxon>
        <taxon>Gammaproteobacteria</taxon>
        <taxon>Alteromonadales</taxon>
        <taxon>Alteromonadaceae</taxon>
        <taxon>Alteromonas/Salinimonas group</taxon>
        <taxon>Alteromonas</taxon>
    </lineage>
</organism>
<keyword evidence="3" id="KW-0238">DNA-binding</keyword>
<keyword evidence="2" id="KW-0805">Transcription regulation</keyword>
<dbReference type="InterPro" id="IPR005650">
    <property type="entry name" value="BlaI_family"/>
</dbReference>
<evidence type="ECO:0000256" key="2">
    <source>
        <dbReference type="ARBA" id="ARBA00023015"/>
    </source>
</evidence>
<dbReference type="OrthoDB" id="279010at2"/>
<dbReference type="RefSeq" id="WP_070126651.1">
    <property type="nucleotide sequence ID" value="NZ_MDHN01000039.1"/>
</dbReference>
<accession>A0A1E7Z7I6</accession>